<evidence type="ECO:0000313" key="4">
    <source>
        <dbReference type="Proteomes" id="UP001219525"/>
    </source>
</evidence>
<dbReference type="EMBL" id="JARJCW010000155">
    <property type="protein sequence ID" value="KAJ7190178.1"/>
    <property type="molecule type" value="Genomic_DNA"/>
</dbReference>
<feature type="coiled-coil region" evidence="1">
    <location>
        <begin position="62"/>
        <end position="106"/>
    </location>
</feature>
<gene>
    <name evidence="3" type="ORF">GGX14DRAFT_408218</name>
</gene>
<accession>A0AAD6XY07</accession>
<evidence type="ECO:0000256" key="1">
    <source>
        <dbReference type="SAM" id="Coils"/>
    </source>
</evidence>
<keyword evidence="1" id="KW-0175">Coiled coil</keyword>
<evidence type="ECO:0000256" key="2">
    <source>
        <dbReference type="SAM" id="MobiDB-lite"/>
    </source>
</evidence>
<feature type="compositionally biased region" description="Acidic residues" evidence="2">
    <location>
        <begin position="16"/>
        <end position="54"/>
    </location>
</feature>
<comment type="caution">
    <text evidence="3">The sequence shown here is derived from an EMBL/GenBank/DDBJ whole genome shotgun (WGS) entry which is preliminary data.</text>
</comment>
<organism evidence="3 4">
    <name type="scientific">Mycena pura</name>
    <dbReference type="NCBI Taxonomy" id="153505"/>
    <lineage>
        <taxon>Eukaryota</taxon>
        <taxon>Fungi</taxon>
        <taxon>Dikarya</taxon>
        <taxon>Basidiomycota</taxon>
        <taxon>Agaricomycotina</taxon>
        <taxon>Agaricomycetes</taxon>
        <taxon>Agaricomycetidae</taxon>
        <taxon>Agaricales</taxon>
        <taxon>Marasmiineae</taxon>
        <taxon>Mycenaceae</taxon>
        <taxon>Mycena</taxon>
    </lineage>
</organism>
<proteinExistence type="predicted"/>
<name>A0AAD6XY07_9AGAR</name>
<protein>
    <submittedName>
        <fullName evidence="3">Uncharacterized protein</fullName>
    </submittedName>
</protein>
<keyword evidence="4" id="KW-1185">Reference proteome</keyword>
<reference evidence="3" key="1">
    <citation type="submission" date="2023-03" db="EMBL/GenBank/DDBJ databases">
        <title>Massive genome expansion in bonnet fungi (Mycena s.s.) driven by repeated elements and novel gene families across ecological guilds.</title>
        <authorList>
            <consortium name="Lawrence Berkeley National Laboratory"/>
            <person name="Harder C.B."/>
            <person name="Miyauchi S."/>
            <person name="Viragh M."/>
            <person name="Kuo A."/>
            <person name="Thoen E."/>
            <person name="Andreopoulos B."/>
            <person name="Lu D."/>
            <person name="Skrede I."/>
            <person name="Drula E."/>
            <person name="Henrissat B."/>
            <person name="Morin E."/>
            <person name="Kohler A."/>
            <person name="Barry K."/>
            <person name="LaButti K."/>
            <person name="Morin E."/>
            <person name="Salamov A."/>
            <person name="Lipzen A."/>
            <person name="Mereny Z."/>
            <person name="Hegedus B."/>
            <person name="Baldrian P."/>
            <person name="Stursova M."/>
            <person name="Weitz H."/>
            <person name="Taylor A."/>
            <person name="Grigoriev I.V."/>
            <person name="Nagy L.G."/>
            <person name="Martin F."/>
            <person name="Kauserud H."/>
        </authorList>
    </citation>
    <scope>NUCLEOTIDE SEQUENCE</scope>
    <source>
        <strain evidence="3">9144</strain>
    </source>
</reference>
<dbReference type="AlphaFoldDB" id="A0AAD6XY07"/>
<feature type="region of interest" description="Disordered" evidence="2">
    <location>
        <begin position="1"/>
        <end position="62"/>
    </location>
</feature>
<dbReference type="Proteomes" id="UP001219525">
    <property type="component" value="Unassembled WGS sequence"/>
</dbReference>
<evidence type="ECO:0000313" key="3">
    <source>
        <dbReference type="EMBL" id="KAJ7190178.1"/>
    </source>
</evidence>
<sequence>MASLTIKSAKSKPSEAESDDEDSRSEDESAVAVATDDESDSESEVVPESEETQDVVEKDSKFDAAEKEFKGVEEEAKVMARKKLRAKRDEQEYAREMEKEKELSRNLFVTGPYCLASCLRIATRLVPAAQRDFDPITGSPAKTPRLHGGTLQMKDFKDLKEDGDNYLVKVFVKLSISAEGTI</sequence>